<gene>
    <name evidence="2" type="ORF">CC80DRAFT_554218</name>
</gene>
<dbReference type="EMBL" id="ML977025">
    <property type="protein sequence ID" value="KAF1950461.1"/>
    <property type="molecule type" value="Genomic_DNA"/>
</dbReference>
<feature type="region of interest" description="Disordered" evidence="1">
    <location>
        <begin position="252"/>
        <end position="279"/>
    </location>
</feature>
<protein>
    <submittedName>
        <fullName evidence="2">Uncharacterized protein</fullName>
    </submittedName>
</protein>
<reference evidence="2" key="1">
    <citation type="journal article" date="2020" name="Stud. Mycol.">
        <title>101 Dothideomycetes genomes: a test case for predicting lifestyles and emergence of pathogens.</title>
        <authorList>
            <person name="Haridas S."/>
            <person name="Albert R."/>
            <person name="Binder M."/>
            <person name="Bloem J."/>
            <person name="Labutti K."/>
            <person name="Salamov A."/>
            <person name="Andreopoulos B."/>
            <person name="Baker S."/>
            <person name="Barry K."/>
            <person name="Bills G."/>
            <person name="Bluhm B."/>
            <person name="Cannon C."/>
            <person name="Castanera R."/>
            <person name="Culley D."/>
            <person name="Daum C."/>
            <person name="Ezra D."/>
            <person name="Gonzalez J."/>
            <person name="Henrissat B."/>
            <person name="Kuo A."/>
            <person name="Liang C."/>
            <person name="Lipzen A."/>
            <person name="Lutzoni F."/>
            <person name="Magnuson J."/>
            <person name="Mondo S."/>
            <person name="Nolan M."/>
            <person name="Ohm R."/>
            <person name="Pangilinan J."/>
            <person name="Park H.-J."/>
            <person name="Ramirez L."/>
            <person name="Alfaro M."/>
            <person name="Sun H."/>
            <person name="Tritt A."/>
            <person name="Yoshinaga Y."/>
            <person name="Zwiers L.-H."/>
            <person name="Turgeon B."/>
            <person name="Goodwin S."/>
            <person name="Spatafora J."/>
            <person name="Crous P."/>
            <person name="Grigoriev I."/>
        </authorList>
    </citation>
    <scope>NUCLEOTIDE SEQUENCE</scope>
    <source>
        <strain evidence="2">CBS 675.92</strain>
    </source>
</reference>
<feature type="compositionally biased region" description="Basic and acidic residues" evidence="1">
    <location>
        <begin position="252"/>
        <end position="264"/>
    </location>
</feature>
<feature type="region of interest" description="Disordered" evidence="1">
    <location>
        <begin position="1"/>
        <end position="23"/>
    </location>
</feature>
<sequence length="595" mass="68358">MFSATPRTKDTNRAGRRDTSGSQTFRWSKEVEGKLIAALDLITDDSERKEWLPQIVQWARNLEVPIVWNTIWDRLSRPGIQNWTLKNGKHAHSVKEEGSGALQLDKAERAQLAQYRKSILEFMGEGSEQSDSSELFDPESSLERAKNGQAPRTASLESEESHPIAVEETLPAPKNRTSKSHNTKAEARTPKIRIHQSRVERVPSQNPSRKRSHPDGLGDHSNTKSSEEDKKLLKRYKNQLFDVTRQLEKARREREEEKKEHKEALQVQQRVAEQKTRERNNSIHQYGTLVSVLTFPRNIEFQPVFSGYGVCFRWGLEWDELKSGFCSENTIRKPAEKGLYTSLLAHVCGYSGLNNVATKDYEKLACFAALKHKPTIWDVKRAMLAYYIIKQDFDTMVMEEKDTSPMLGLWREEIATRAGLLQMRSIDCACTQYYHKGKYYQNHELPERVQQCEKLLSQNFPDMLRDDADTNKFLKELINMKNDLMVSAQLHKIVTFPPGTSFDRRRMNAVNEKGEQQGIMNADRFIVKLCMWPALISHTDKTLGKDNARNSYEIALLERRTFLPTPGQTHGWPGESLMAKAQVLVEEAECVQFGV</sequence>
<feature type="compositionally biased region" description="Basic and acidic residues" evidence="1">
    <location>
        <begin position="213"/>
        <end position="231"/>
    </location>
</feature>
<accession>A0A6A5TCY1</accession>
<dbReference type="Proteomes" id="UP000800035">
    <property type="component" value="Unassembled WGS sequence"/>
</dbReference>
<name>A0A6A5TCY1_9PLEO</name>
<proteinExistence type="predicted"/>
<evidence type="ECO:0000313" key="2">
    <source>
        <dbReference type="EMBL" id="KAF1950461.1"/>
    </source>
</evidence>
<feature type="compositionally biased region" description="Basic and acidic residues" evidence="1">
    <location>
        <begin position="7"/>
        <end position="19"/>
    </location>
</feature>
<evidence type="ECO:0000256" key="1">
    <source>
        <dbReference type="SAM" id="MobiDB-lite"/>
    </source>
</evidence>
<dbReference type="OrthoDB" id="3689293at2759"/>
<dbReference type="AlphaFoldDB" id="A0A6A5TCY1"/>
<feature type="region of interest" description="Disordered" evidence="1">
    <location>
        <begin position="123"/>
        <end position="231"/>
    </location>
</feature>
<evidence type="ECO:0000313" key="3">
    <source>
        <dbReference type="Proteomes" id="UP000800035"/>
    </source>
</evidence>
<organism evidence="2 3">
    <name type="scientific">Byssothecium circinans</name>
    <dbReference type="NCBI Taxonomy" id="147558"/>
    <lineage>
        <taxon>Eukaryota</taxon>
        <taxon>Fungi</taxon>
        <taxon>Dikarya</taxon>
        <taxon>Ascomycota</taxon>
        <taxon>Pezizomycotina</taxon>
        <taxon>Dothideomycetes</taxon>
        <taxon>Pleosporomycetidae</taxon>
        <taxon>Pleosporales</taxon>
        <taxon>Massarineae</taxon>
        <taxon>Massarinaceae</taxon>
        <taxon>Byssothecium</taxon>
    </lineage>
</organism>
<keyword evidence="3" id="KW-1185">Reference proteome</keyword>